<name>A0ABW2DJH3_9BACT</name>
<dbReference type="Proteomes" id="UP001596405">
    <property type="component" value="Unassembled WGS sequence"/>
</dbReference>
<proteinExistence type="inferred from homology"/>
<organism evidence="6 7">
    <name type="scientific">Rufibacter roseus</name>
    <dbReference type="NCBI Taxonomy" id="1567108"/>
    <lineage>
        <taxon>Bacteria</taxon>
        <taxon>Pseudomonadati</taxon>
        <taxon>Bacteroidota</taxon>
        <taxon>Cytophagia</taxon>
        <taxon>Cytophagales</taxon>
        <taxon>Hymenobacteraceae</taxon>
        <taxon>Rufibacter</taxon>
    </lineage>
</organism>
<comment type="caution">
    <text evidence="6">The sequence shown here is derived from an EMBL/GenBank/DDBJ whole genome shotgun (WGS) entry which is preliminary data.</text>
</comment>
<protein>
    <submittedName>
        <fullName evidence="6">YfiT family bacillithiol transferase</fullName>
    </submittedName>
</protein>
<dbReference type="NCBIfam" id="NF009807">
    <property type="entry name" value="PRK13291.1"/>
    <property type="match status" value="1"/>
</dbReference>
<keyword evidence="7" id="KW-1185">Reference proteome</keyword>
<evidence type="ECO:0000256" key="1">
    <source>
        <dbReference type="ARBA" id="ARBA00022490"/>
    </source>
</evidence>
<dbReference type="GO" id="GO:0016740">
    <property type="term" value="F:transferase activity"/>
    <property type="evidence" value="ECO:0007669"/>
    <property type="project" value="UniProtKB-KW"/>
</dbReference>
<keyword evidence="4" id="KW-0862">Zinc</keyword>
<dbReference type="RefSeq" id="WP_066615296.1">
    <property type="nucleotide sequence ID" value="NZ_JBHSYQ010000003.1"/>
</dbReference>
<dbReference type="InterPro" id="IPR034660">
    <property type="entry name" value="DinB/YfiT-like"/>
</dbReference>
<gene>
    <name evidence="6" type="ORF">ACFQHR_06000</name>
</gene>
<reference evidence="7" key="1">
    <citation type="journal article" date="2019" name="Int. J. Syst. Evol. Microbiol.">
        <title>The Global Catalogue of Microorganisms (GCM) 10K type strain sequencing project: providing services to taxonomists for standard genome sequencing and annotation.</title>
        <authorList>
            <consortium name="The Broad Institute Genomics Platform"/>
            <consortium name="The Broad Institute Genome Sequencing Center for Infectious Disease"/>
            <person name="Wu L."/>
            <person name="Ma J."/>
        </authorList>
    </citation>
    <scope>NUCLEOTIDE SEQUENCE [LARGE SCALE GENOMIC DNA]</scope>
    <source>
        <strain evidence="7">CGMCC 4.7393</strain>
    </source>
</reference>
<dbReference type="InterPro" id="IPR024775">
    <property type="entry name" value="DinB-like"/>
</dbReference>
<keyword evidence="6" id="KW-0808">Transferase</keyword>
<dbReference type="InterPro" id="IPR023774">
    <property type="entry name" value="Put_metal_dep_hydrolase_YfiT"/>
</dbReference>
<dbReference type="Gene3D" id="1.20.120.450">
    <property type="entry name" value="dinb family like domain"/>
    <property type="match status" value="1"/>
</dbReference>
<evidence type="ECO:0000256" key="4">
    <source>
        <dbReference type="ARBA" id="ARBA00022833"/>
    </source>
</evidence>
<sequence length="181" mass="20867">METPTLTIEQLRFPVGRYELPTVFQSKIVKEAMAAIEDLPAQLVDAVSGLSEEQLDTPYRPSGWTLRQVVHHLPDSHMNSYIRFRLALTEERPIIKPYDETGWAQLPDACTADPAVSLQLLAPLHERWTMLLQSLTFEQWHRTFVHPEGGEIYLFQAAGLYAWHGRHHLAHIMSLKERMGW</sequence>
<keyword evidence="1" id="KW-0963">Cytoplasm</keyword>
<evidence type="ECO:0000313" key="7">
    <source>
        <dbReference type="Proteomes" id="UP001596405"/>
    </source>
</evidence>
<accession>A0ABW2DJH3</accession>
<evidence type="ECO:0000259" key="5">
    <source>
        <dbReference type="Pfam" id="PF12867"/>
    </source>
</evidence>
<dbReference type="EMBL" id="JBHSYQ010000003">
    <property type="protein sequence ID" value="MFC6997168.1"/>
    <property type="molecule type" value="Genomic_DNA"/>
</dbReference>
<keyword evidence="2" id="KW-0479">Metal-binding</keyword>
<feature type="domain" description="DinB-like" evidence="5">
    <location>
        <begin position="36"/>
        <end position="172"/>
    </location>
</feature>
<evidence type="ECO:0000256" key="3">
    <source>
        <dbReference type="ARBA" id="ARBA00022801"/>
    </source>
</evidence>
<evidence type="ECO:0000256" key="2">
    <source>
        <dbReference type="ARBA" id="ARBA00022723"/>
    </source>
</evidence>
<dbReference type="HAMAP" id="MF_01256">
    <property type="entry name" value="YfiT_hydrol"/>
    <property type="match status" value="1"/>
</dbReference>
<dbReference type="SUPFAM" id="SSF109854">
    <property type="entry name" value="DinB/YfiT-like putative metalloenzymes"/>
    <property type="match status" value="1"/>
</dbReference>
<dbReference type="Pfam" id="PF12867">
    <property type="entry name" value="DinB_2"/>
    <property type="match status" value="1"/>
</dbReference>
<keyword evidence="3" id="KW-0378">Hydrolase</keyword>
<evidence type="ECO:0000313" key="6">
    <source>
        <dbReference type="EMBL" id="MFC6997168.1"/>
    </source>
</evidence>